<keyword evidence="3" id="KW-1185">Reference proteome</keyword>
<keyword evidence="1" id="KW-0472">Membrane</keyword>
<dbReference type="EMBL" id="JAABLP010000002">
    <property type="protein sequence ID" value="NBN63915.1"/>
    <property type="molecule type" value="Genomic_DNA"/>
</dbReference>
<evidence type="ECO:0000313" key="2">
    <source>
        <dbReference type="EMBL" id="NBN63915.1"/>
    </source>
</evidence>
<name>A0ABW9ZMF1_9HYPH</name>
<feature type="transmembrane region" description="Helical" evidence="1">
    <location>
        <begin position="104"/>
        <end position="123"/>
    </location>
</feature>
<dbReference type="Proteomes" id="UP000541347">
    <property type="component" value="Unassembled WGS sequence"/>
</dbReference>
<feature type="transmembrane region" description="Helical" evidence="1">
    <location>
        <begin position="79"/>
        <end position="98"/>
    </location>
</feature>
<accession>A0ABW9ZMF1</accession>
<keyword evidence="1" id="KW-0812">Transmembrane</keyword>
<keyword evidence="1" id="KW-1133">Transmembrane helix</keyword>
<dbReference type="SUPFAM" id="SSF55961">
    <property type="entry name" value="Bet v1-like"/>
    <property type="match status" value="1"/>
</dbReference>
<feature type="transmembrane region" description="Helical" evidence="1">
    <location>
        <begin position="14"/>
        <end position="34"/>
    </location>
</feature>
<sequence length="333" mass="36555">MSFKPSGPKEKRRWFTILNSILFLLATGLMLAFLSGVTGHSASGVFAAYSVLVFVPFVAAVVLCFAFDPSGTASLGKYLLVPIVALTLSMLVAYGFMGEGVVCILMLTPVWLFFALCGAYVTYRLRVKVKEKRTLCASLLILPLMVAAVEEQIPYPNEIKTVTRSAVIHATPEQIWPLLEGIEQVEPHEGAWNLSQDVIGIPRPLGATLVGSGVGATRLARWEDGIHFREIITEWEPGKRIGWAFHFDDLSGWAYTDEHLMPTGPYLQILSGGYSLEALPDGSTLLSLDTSYRAMTRVNSYAALWGEFFLGDLHDNLLGLVRQRAEALARPSS</sequence>
<dbReference type="RefSeq" id="WP_161675868.1">
    <property type="nucleotide sequence ID" value="NZ_JAABLP010000002.1"/>
</dbReference>
<evidence type="ECO:0000313" key="3">
    <source>
        <dbReference type="Proteomes" id="UP000541347"/>
    </source>
</evidence>
<dbReference type="InterPro" id="IPR023393">
    <property type="entry name" value="START-like_dom_sf"/>
</dbReference>
<evidence type="ECO:0000256" key="1">
    <source>
        <dbReference type="SAM" id="Phobius"/>
    </source>
</evidence>
<protein>
    <submittedName>
        <fullName evidence="2">SRPBCC family protein</fullName>
    </submittedName>
</protein>
<comment type="caution">
    <text evidence="2">The sequence shown here is derived from an EMBL/GenBank/DDBJ whole genome shotgun (WGS) entry which is preliminary data.</text>
</comment>
<feature type="transmembrane region" description="Helical" evidence="1">
    <location>
        <begin position="46"/>
        <end position="67"/>
    </location>
</feature>
<proteinExistence type="predicted"/>
<organism evidence="2 3">
    <name type="scientific">Pannonibacter tanglangensis</name>
    <dbReference type="NCBI Taxonomy" id="2750084"/>
    <lineage>
        <taxon>Bacteria</taxon>
        <taxon>Pseudomonadati</taxon>
        <taxon>Pseudomonadota</taxon>
        <taxon>Alphaproteobacteria</taxon>
        <taxon>Hyphomicrobiales</taxon>
        <taxon>Stappiaceae</taxon>
        <taxon>Pannonibacter</taxon>
    </lineage>
</organism>
<dbReference type="Gene3D" id="3.30.530.20">
    <property type="match status" value="1"/>
</dbReference>
<reference evidence="2 3" key="1">
    <citation type="submission" date="2020-01" db="EMBL/GenBank/DDBJ databases">
        <authorList>
            <person name="Peng S.Y."/>
            <person name="Li J."/>
            <person name="Wang M."/>
            <person name="Wang L."/>
            <person name="Wang C.Q."/>
            <person name="Wang J.R."/>
        </authorList>
    </citation>
    <scope>NUCLEOTIDE SEQUENCE [LARGE SCALE GENOMIC DNA]</scope>
    <source>
        <strain evidence="2 3">XCT-34</strain>
    </source>
</reference>
<gene>
    <name evidence="2" type="ORF">GWI71_09505</name>
</gene>